<name>A0A317U948_9GAMM</name>
<comment type="caution">
    <text evidence="1">The sequence shown here is derived from an EMBL/GenBank/DDBJ whole genome shotgun (WGS) entry which is preliminary data.</text>
</comment>
<sequence length="70" mass="7757">MNVGVGGLGLVYAVAKKVLYDIHEELKGLLLTVSDFMGKVKKQRKTVQVFVRVHYAEDELVIEVKRGLAG</sequence>
<organism evidence="1 2">
    <name type="scientific">Legionella qingyii</name>
    <dbReference type="NCBI Taxonomy" id="2184757"/>
    <lineage>
        <taxon>Bacteria</taxon>
        <taxon>Pseudomonadati</taxon>
        <taxon>Pseudomonadota</taxon>
        <taxon>Gammaproteobacteria</taxon>
        <taxon>Legionellales</taxon>
        <taxon>Legionellaceae</taxon>
        <taxon>Legionella</taxon>
    </lineage>
</organism>
<evidence type="ECO:0000313" key="1">
    <source>
        <dbReference type="EMBL" id="PWY57092.1"/>
    </source>
</evidence>
<dbReference type="AlphaFoldDB" id="A0A317U948"/>
<dbReference type="RefSeq" id="WP_110141618.1">
    <property type="nucleotide sequence ID" value="NZ_QHJG01000004.1"/>
</dbReference>
<evidence type="ECO:0000313" key="2">
    <source>
        <dbReference type="Proteomes" id="UP000247152"/>
    </source>
</evidence>
<dbReference type="EMBL" id="QHJG01000004">
    <property type="protein sequence ID" value="PWY57092.1"/>
    <property type="molecule type" value="Genomic_DNA"/>
</dbReference>
<accession>A0A317U948</accession>
<reference evidence="1 2" key="1">
    <citation type="submission" date="2018-05" db="EMBL/GenBank/DDBJ databases">
        <title>Legionella qingyii sp.nov., whole genome shotgun sequence.</title>
        <authorList>
            <person name="Wu H."/>
            <person name="Zhu Q."/>
            <person name="Hu C."/>
        </authorList>
    </citation>
    <scope>NUCLEOTIDE SEQUENCE [LARGE SCALE GENOMIC DNA]</scope>
    <source>
        <strain evidence="1 2">HEB18</strain>
    </source>
</reference>
<protein>
    <submittedName>
        <fullName evidence="1">Uncharacterized protein</fullName>
    </submittedName>
</protein>
<gene>
    <name evidence="1" type="ORF">DGG96_03645</name>
</gene>
<dbReference type="Proteomes" id="UP000247152">
    <property type="component" value="Unassembled WGS sequence"/>
</dbReference>
<proteinExistence type="predicted"/>